<evidence type="ECO:0000256" key="7">
    <source>
        <dbReference type="NCBIfam" id="TIGR01068"/>
    </source>
</evidence>
<dbReference type="Proteomes" id="UP000076603">
    <property type="component" value="Unassembled WGS sequence"/>
</dbReference>
<dbReference type="InterPro" id="IPR036249">
    <property type="entry name" value="Thioredoxin-like_sf"/>
</dbReference>
<dbReference type="Pfam" id="PF00085">
    <property type="entry name" value="Thioredoxin"/>
    <property type="match status" value="1"/>
</dbReference>
<dbReference type="SUPFAM" id="SSF52833">
    <property type="entry name" value="Thioredoxin-like"/>
    <property type="match status" value="1"/>
</dbReference>
<evidence type="ECO:0000256" key="5">
    <source>
        <dbReference type="ARBA" id="ARBA00023157"/>
    </source>
</evidence>
<dbReference type="PRINTS" id="PR00421">
    <property type="entry name" value="THIOREDOXIN"/>
</dbReference>
<dbReference type="InterPro" id="IPR017937">
    <property type="entry name" value="Thioredoxin_CS"/>
</dbReference>
<evidence type="ECO:0000256" key="2">
    <source>
        <dbReference type="ARBA" id="ARBA00020570"/>
    </source>
</evidence>
<evidence type="ECO:0000256" key="3">
    <source>
        <dbReference type="ARBA" id="ARBA00022448"/>
    </source>
</evidence>
<dbReference type="InterPro" id="IPR013766">
    <property type="entry name" value="Thioredoxin_domain"/>
</dbReference>
<protein>
    <recommendedName>
        <fullName evidence="2 7">Thioredoxin</fullName>
    </recommendedName>
</protein>
<keyword evidence="5 10" id="KW-1015">Disulfide bond</keyword>
<dbReference type="PIRSF" id="PIRSF000077">
    <property type="entry name" value="Thioredoxin"/>
    <property type="match status" value="1"/>
</dbReference>
<dbReference type="FunFam" id="3.40.30.10:FF:000001">
    <property type="entry name" value="Thioredoxin"/>
    <property type="match status" value="1"/>
</dbReference>
<dbReference type="EMBL" id="LWAE01000002">
    <property type="protein sequence ID" value="KZL92696.1"/>
    <property type="molecule type" value="Genomic_DNA"/>
</dbReference>
<comment type="caution">
    <text evidence="12">The sequence shown here is derived from an EMBL/GenBank/DDBJ whole genome shotgun (WGS) entry which is preliminary data.</text>
</comment>
<feature type="active site" description="Nucleophile" evidence="9">
    <location>
        <position position="30"/>
    </location>
</feature>
<evidence type="ECO:0000256" key="1">
    <source>
        <dbReference type="ARBA" id="ARBA00008987"/>
    </source>
</evidence>
<dbReference type="CDD" id="cd02947">
    <property type="entry name" value="TRX_family"/>
    <property type="match status" value="1"/>
</dbReference>
<feature type="active site" description="Nucleophile" evidence="9">
    <location>
        <position position="33"/>
    </location>
</feature>
<proteinExistence type="inferred from homology"/>
<evidence type="ECO:0000256" key="4">
    <source>
        <dbReference type="ARBA" id="ARBA00022982"/>
    </source>
</evidence>
<dbReference type="GO" id="GO:0045454">
    <property type="term" value="P:cell redox homeostasis"/>
    <property type="evidence" value="ECO:0007669"/>
    <property type="project" value="TreeGrafter"/>
</dbReference>
<dbReference type="OrthoDB" id="9790390at2"/>
<feature type="site" description="Contributes to redox potential value" evidence="9">
    <location>
        <position position="31"/>
    </location>
</feature>
<dbReference type="AlphaFoldDB" id="A0A161XE87"/>
<comment type="similarity">
    <text evidence="1 8">Belongs to the thioredoxin family.</text>
</comment>
<evidence type="ECO:0000256" key="6">
    <source>
        <dbReference type="ARBA" id="ARBA00023284"/>
    </source>
</evidence>
<dbReference type="PROSITE" id="PS51352">
    <property type="entry name" value="THIOREDOXIN_2"/>
    <property type="match status" value="1"/>
</dbReference>
<feature type="domain" description="Thioredoxin" evidence="11">
    <location>
        <begin position="1"/>
        <end position="106"/>
    </location>
</feature>
<evidence type="ECO:0000256" key="10">
    <source>
        <dbReference type="PIRSR" id="PIRSR000077-4"/>
    </source>
</evidence>
<dbReference type="PANTHER" id="PTHR45663">
    <property type="entry name" value="GEO12009P1"/>
    <property type="match status" value="1"/>
</dbReference>
<dbReference type="GO" id="GO:0005829">
    <property type="term" value="C:cytosol"/>
    <property type="evidence" value="ECO:0007669"/>
    <property type="project" value="TreeGrafter"/>
</dbReference>
<evidence type="ECO:0000313" key="13">
    <source>
        <dbReference type="Proteomes" id="UP000076603"/>
    </source>
</evidence>
<dbReference type="InterPro" id="IPR005746">
    <property type="entry name" value="Thioredoxin"/>
</dbReference>
<dbReference type="PATRIC" id="fig|1121326.3.peg.2512"/>
<keyword evidence="13" id="KW-1185">Reference proteome</keyword>
<name>A0A161XE87_9CLOT</name>
<feature type="site" description="Deprotonates C-terminal active site Cys" evidence="9">
    <location>
        <position position="24"/>
    </location>
</feature>
<dbReference type="RefSeq" id="WP_066622354.1">
    <property type="nucleotide sequence ID" value="NZ_FQXL01000021.1"/>
</dbReference>
<sequence length="106" mass="11883">MSKVINSNEFQENVLNSGEPVLVDFFAQWCGPCKMVAPVLEELSIEMEGKTKVFKVDIDTSSDLSQKYGVMAVPTLMIFKNGEAVDKMVGFQPKEVLKSKLDQYSR</sequence>
<dbReference type="GO" id="GO:0015035">
    <property type="term" value="F:protein-disulfide reductase activity"/>
    <property type="evidence" value="ECO:0007669"/>
    <property type="project" value="UniProtKB-UniRule"/>
</dbReference>
<dbReference type="PROSITE" id="PS00194">
    <property type="entry name" value="THIOREDOXIN_1"/>
    <property type="match status" value="1"/>
</dbReference>
<evidence type="ECO:0000256" key="8">
    <source>
        <dbReference type="PIRNR" id="PIRNR000077"/>
    </source>
</evidence>
<keyword evidence="6 10" id="KW-0676">Redox-active center</keyword>
<organism evidence="12 13">
    <name type="scientific">Clostridium magnum DSM 2767</name>
    <dbReference type="NCBI Taxonomy" id="1121326"/>
    <lineage>
        <taxon>Bacteria</taxon>
        <taxon>Bacillati</taxon>
        <taxon>Bacillota</taxon>
        <taxon>Clostridia</taxon>
        <taxon>Eubacteriales</taxon>
        <taxon>Clostridiaceae</taxon>
        <taxon>Clostridium</taxon>
    </lineage>
</organism>
<gene>
    <name evidence="12" type="ORF">CLMAG_25100</name>
</gene>
<reference evidence="12 13" key="1">
    <citation type="submission" date="2016-04" db="EMBL/GenBank/DDBJ databases">
        <title>Genome sequence of Clostridium magnum DSM 2767.</title>
        <authorList>
            <person name="Poehlein A."/>
            <person name="Uhlig R."/>
            <person name="Fischer R."/>
            <person name="Bahl H."/>
            <person name="Daniel R."/>
        </authorList>
    </citation>
    <scope>NUCLEOTIDE SEQUENCE [LARGE SCALE GENOMIC DNA]</scope>
    <source>
        <strain evidence="12 13">DSM 2767</strain>
    </source>
</reference>
<keyword evidence="4" id="KW-0249">Electron transport</keyword>
<keyword evidence="3" id="KW-0813">Transport</keyword>
<dbReference type="NCBIfam" id="TIGR01068">
    <property type="entry name" value="thioredoxin"/>
    <property type="match status" value="1"/>
</dbReference>
<evidence type="ECO:0000259" key="11">
    <source>
        <dbReference type="PROSITE" id="PS51352"/>
    </source>
</evidence>
<accession>A0A161XE87</accession>
<feature type="disulfide bond" description="Redox-active" evidence="10">
    <location>
        <begin position="30"/>
        <end position="33"/>
    </location>
</feature>
<dbReference type="PANTHER" id="PTHR45663:SF11">
    <property type="entry name" value="GEO12009P1"/>
    <property type="match status" value="1"/>
</dbReference>
<dbReference type="STRING" id="1121326.CLMAG_25100"/>
<feature type="site" description="Contributes to redox potential value" evidence="9">
    <location>
        <position position="32"/>
    </location>
</feature>
<evidence type="ECO:0000256" key="9">
    <source>
        <dbReference type="PIRSR" id="PIRSR000077-1"/>
    </source>
</evidence>
<dbReference type="Gene3D" id="3.40.30.10">
    <property type="entry name" value="Glutaredoxin"/>
    <property type="match status" value="1"/>
</dbReference>
<evidence type="ECO:0000313" key="12">
    <source>
        <dbReference type="EMBL" id="KZL92696.1"/>
    </source>
</evidence>